<evidence type="ECO:0000313" key="2">
    <source>
        <dbReference type="Proteomes" id="UP001334248"/>
    </source>
</evidence>
<proteinExistence type="predicted"/>
<dbReference type="RefSeq" id="XP_064729916.1">
    <property type="nucleotide sequence ID" value="XM_064874194.1"/>
</dbReference>
<comment type="caution">
    <text evidence="1">The sequence shown here is derived from an EMBL/GenBank/DDBJ whole genome shotgun (WGS) entry which is preliminary data.</text>
</comment>
<name>A0ABR0RML1_9EURO</name>
<organism evidence="1 2">
    <name type="scientific">Knufia obscura</name>
    <dbReference type="NCBI Taxonomy" id="1635080"/>
    <lineage>
        <taxon>Eukaryota</taxon>
        <taxon>Fungi</taxon>
        <taxon>Dikarya</taxon>
        <taxon>Ascomycota</taxon>
        <taxon>Pezizomycotina</taxon>
        <taxon>Eurotiomycetes</taxon>
        <taxon>Chaetothyriomycetidae</taxon>
        <taxon>Chaetothyriales</taxon>
        <taxon>Trichomeriaceae</taxon>
        <taxon>Knufia</taxon>
    </lineage>
</organism>
<dbReference type="EMBL" id="JAVHJV010000006">
    <property type="protein sequence ID" value="KAK5941826.1"/>
    <property type="molecule type" value="Genomic_DNA"/>
</dbReference>
<keyword evidence="2" id="KW-1185">Reference proteome</keyword>
<protein>
    <submittedName>
        <fullName evidence="1">Uncharacterized protein</fullName>
    </submittedName>
</protein>
<gene>
    <name evidence="1" type="ORF">PMZ80_005777</name>
</gene>
<reference evidence="1 2" key="1">
    <citation type="journal article" date="2023" name="Res Sq">
        <title>Genomic and morphological characterization of Knufia obscura isolated from the Mars 2020 spacecraft assembly facility.</title>
        <authorList>
            <person name="Chander A.M."/>
            <person name="Teixeira M.M."/>
            <person name="Singh N.K."/>
            <person name="Williams M.P."/>
            <person name="Parker C.W."/>
            <person name="Leo P."/>
            <person name="Stajich J.E."/>
            <person name="Torok T."/>
            <person name="Tighe S."/>
            <person name="Mason C.E."/>
            <person name="Venkateswaran K."/>
        </authorList>
    </citation>
    <scope>NUCLEOTIDE SEQUENCE [LARGE SCALE GENOMIC DNA]</scope>
    <source>
        <strain evidence="1 2">CCFEE 5817</strain>
    </source>
</reference>
<accession>A0ABR0RML1</accession>
<evidence type="ECO:0000313" key="1">
    <source>
        <dbReference type="EMBL" id="KAK5941826.1"/>
    </source>
</evidence>
<dbReference type="Proteomes" id="UP001334248">
    <property type="component" value="Unassembled WGS sequence"/>
</dbReference>
<dbReference type="GeneID" id="89999226"/>
<sequence>MRKQCIDNLKASTERIAGTDFPFDMNKLYPQTSLTSSLYEMFYLVTMEQHLPGEGVEFDVEDPEKVECCCAWQAVKEVLKVVNNIRRQRKLSNGYVFAQVDGTTPAPLTENSQDDQSAVAQTTAELSVIQDPEQSSIKSDKSNLNVKFEPIAGTGTPLFDVSTYEEETADDLEEMVEQSKEDCMNVLAAAMKAVRDKGDKLGYDEKGHKEEMEKVYNYAVVGLAEELINATGHKLVFEVERLAALSNPINAFHEMITQVLTTQYVPTSGVSESGYDKTYIELCCSVKAAEEIMEYVQRFKDDMVQQCEDVQDQLS</sequence>